<dbReference type="GO" id="GO:0050380">
    <property type="term" value="F:undecaprenyl-diphosphatase activity"/>
    <property type="evidence" value="ECO:0007669"/>
    <property type="project" value="UniProtKB-EC"/>
</dbReference>
<keyword evidence="4" id="KW-0812">Transmembrane</keyword>
<accession>A0A6I6STZ3</accession>
<dbReference type="EMBL" id="CP035042">
    <property type="protein sequence ID" value="QHC51285.1"/>
    <property type="molecule type" value="Genomic_DNA"/>
</dbReference>
<evidence type="ECO:0000313" key="7">
    <source>
        <dbReference type="Proteomes" id="UP000464013"/>
    </source>
</evidence>
<evidence type="ECO:0000256" key="1">
    <source>
        <dbReference type="ARBA" id="ARBA00012374"/>
    </source>
</evidence>
<evidence type="ECO:0000256" key="2">
    <source>
        <dbReference type="ARBA" id="ARBA00032707"/>
    </source>
</evidence>
<comment type="catalytic activity">
    <reaction evidence="3">
        <text>di-trans,octa-cis-undecaprenyl diphosphate + H2O = di-trans,octa-cis-undecaprenyl phosphate + phosphate + H(+)</text>
        <dbReference type="Rhea" id="RHEA:28094"/>
        <dbReference type="ChEBI" id="CHEBI:15377"/>
        <dbReference type="ChEBI" id="CHEBI:15378"/>
        <dbReference type="ChEBI" id="CHEBI:43474"/>
        <dbReference type="ChEBI" id="CHEBI:58405"/>
        <dbReference type="ChEBI" id="CHEBI:60392"/>
        <dbReference type="EC" id="3.6.1.27"/>
    </reaction>
</comment>
<reference evidence="6 7" key="1">
    <citation type="submission" date="2019-01" db="EMBL/GenBank/DDBJ databases">
        <title>Complete genome of a denitifying bacterium Halomons sp. BC-M4-5.</title>
        <authorList>
            <person name="Wang L."/>
            <person name="Shao Z."/>
        </authorList>
    </citation>
    <scope>NUCLEOTIDE SEQUENCE [LARGE SCALE GENOMIC DNA]</scope>
    <source>
        <strain evidence="6 7">BC-M4-5</strain>
    </source>
</reference>
<dbReference type="OrthoDB" id="9780918at2"/>
<dbReference type="EC" id="3.6.1.27" evidence="1"/>
<dbReference type="PANTHER" id="PTHR14969">
    <property type="entry name" value="SPHINGOSINE-1-PHOSPHATE PHOSPHOHYDROLASE"/>
    <property type="match status" value="1"/>
</dbReference>
<keyword evidence="4" id="KW-0472">Membrane</keyword>
<feature type="transmembrane region" description="Helical" evidence="4">
    <location>
        <begin position="214"/>
        <end position="232"/>
    </location>
</feature>
<sequence length="251" mass="27456">MKHYRKIEHVRRHGLSLLARLGRYELAVLLCVSVLSGGVWGFIELADAVIEGETQSIDETLLLSLRNPADHTDPLGPGWVEEMGRDFTALGGVGVLVVITLGALGYLLLARHYRAALFASVVVPGGMLLSTLMKMGFDRPRPDLVPHEAMVYTASFPSGHSMMSAVTYLTLAALLIRVQPALRLKAYLLILAILLTLLVGISRVYLGVHWPTDVLAGWTAGAAWAALCWLVMRWLQRRGQVETEESSSGTE</sequence>
<feature type="transmembrane region" description="Helical" evidence="4">
    <location>
        <begin position="116"/>
        <end position="137"/>
    </location>
</feature>
<dbReference type="AlphaFoldDB" id="A0A6I6STZ3"/>
<feature type="domain" description="Phosphatidic acid phosphatase type 2/haloperoxidase" evidence="5">
    <location>
        <begin position="115"/>
        <end position="229"/>
    </location>
</feature>
<dbReference type="Gene3D" id="1.20.144.10">
    <property type="entry name" value="Phosphatidic acid phosphatase type 2/haloperoxidase"/>
    <property type="match status" value="1"/>
</dbReference>
<dbReference type="Proteomes" id="UP000464013">
    <property type="component" value="Chromosome"/>
</dbReference>
<dbReference type="SUPFAM" id="SSF48317">
    <property type="entry name" value="Acid phosphatase/Vanadium-dependent haloperoxidase"/>
    <property type="match status" value="1"/>
</dbReference>
<gene>
    <name evidence="6" type="ORF">EKK97_19140</name>
</gene>
<dbReference type="PANTHER" id="PTHR14969:SF13">
    <property type="entry name" value="AT30094P"/>
    <property type="match status" value="1"/>
</dbReference>
<dbReference type="SMART" id="SM00014">
    <property type="entry name" value="acidPPc"/>
    <property type="match status" value="1"/>
</dbReference>
<dbReference type="KEGG" id="htx:EKK97_19140"/>
<evidence type="ECO:0000256" key="4">
    <source>
        <dbReference type="SAM" id="Phobius"/>
    </source>
</evidence>
<dbReference type="InterPro" id="IPR036938">
    <property type="entry name" value="PAP2/HPO_sf"/>
</dbReference>
<proteinExistence type="predicted"/>
<dbReference type="CDD" id="cd03392">
    <property type="entry name" value="PAP2_like_2"/>
    <property type="match status" value="1"/>
</dbReference>
<dbReference type="RefSeq" id="WP_159554373.1">
    <property type="nucleotide sequence ID" value="NZ_CP035042.1"/>
</dbReference>
<protein>
    <recommendedName>
        <fullName evidence="1">undecaprenyl-diphosphate phosphatase</fullName>
        <ecNumber evidence="1">3.6.1.27</ecNumber>
    </recommendedName>
    <alternativeName>
        <fullName evidence="2">Undecaprenyl pyrophosphate phosphatase</fullName>
    </alternativeName>
</protein>
<feature type="transmembrane region" description="Helical" evidence="4">
    <location>
        <begin position="21"/>
        <end position="43"/>
    </location>
</feature>
<feature type="transmembrane region" description="Helical" evidence="4">
    <location>
        <begin position="188"/>
        <end position="208"/>
    </location>
</feature>
<name>A0A6I6STZ3_9GAMM</name>
<evidence type="ECO:0000259" key="5">
    <source>
        <dbReference type="SMART" id="SM00014"/>
    </source>
</evidence>
<evidence type="ECO:0000256" key="3">
    <source>
        <dbReference type="ARBA" id="ARBA00047594"/>
    </source>
</evidence>
<dbReference type="Pfam" id="PF01569">
    <property type="entry name" value="PAP2"/>
    <property type="match status" value="1"/>
</dbReference>
<keyword evidence="7" id="KW-1185">Reference proteome</keyword>
<feature type="transmembrane region" description="Helical" evidence="4">
    <location>
        <begin position="157"/>
        <end position="176"/>
    </location>
</feature>
<organism evidence="6 7">
    <name type="scientific">Billgrantia tianxiuensis</name>
    <dbReference type="NCBI Taxonomy" id="2497861"/>
    <lineage>
        <taxon>Bacteria</taxon>
        <taxon>Pseudomonadati</taxon>
        <taxon>Pseudomonadota</taxon>
        <taxon>Gammaproteobacteria</taxon>
        <taxon>Oceanospirillales</taxon>
        <taxon>Halomonadaceae</taxon>
        <taxon>Billgrantia</taxon>
    </lineage>
</organism>
<keyword evidence="4" id="KW-1133">Transmembrane helix</keyword>
<feature type="transmembrane region" description="Helical" evidence="4">
    <location>
        <begin position="87"/>
        <end position="109"/>
    </location>
</feature>
<evidence type="ECO:0000313" key="6">
    <source>
        <dbReference type="EMBL" id="QHC51285.1"/>
    </source>
</evidence>
<dbReference type="InterPro" id="IPR000326">
    <property type="entry name" value="PAP2/HPO"/>
</dbReference>